<comment type="similarity">
    <text evidence="2">Belongs to the OXR1 family.</text>
</comment>
<dbReference type="PANTHER" id="PTHR23354">
    <property type="entry name" value="NUCLEOLAR PROTEIN 7/ESTROGEN RECEPTOR COACTIVATOR-RELATED"/>
    <property type="match status" value="1"/>
</dbReference>
<evidence type="ECO:0000256" key="2">
    <source>
        <dbReference type="ARBA" id="ARBA00009540"/>
    </source>
</evidence>
<gene>
    <name evidence="6" type="ORF">AFUS01_LOCUS40669</name>
</gene>
<dbReference type="PROSITE" id="PS51886">
    <property type="entry name" value="TLDC"/>
    <property type="match status" value="2"/>
</dbReference>
<comment type="subcellular location">
    <subcellularLocation>
        <location evidence="1">Mitochondrion</location>
    </subcellularLocation>
</comment>
<keyword evidence="7" id="KW-1185">Reference proteome</keyword>
<name>A0A8J2LYT4_9HEXA</name>
<dbReference type="PANTHER" id="PTHR23354:SF62">
    <property type="entry name" value="MUSTARD, ISOFORM V"/>
    <property type="match status" value="1"/>
</dbReference>
<dbReference type="EMBL" id="CAJVCH010557996">
    <property type="protein sequence ID" value="CAG7830901.1"/>
    <property type="molecule type" value="Genomic_DNA"/>
</dbReference>
<evidence type="ECO:0000256" key="4">
    <source>
        <dbReference type="ARBA" id="ARBA00040604"/>
    </source>
</evidence>
<proteinExistence type="inferred from homology"/>
<dbReference type="GO" id="GO:0005739">
    <property type="term" value="C:mitochondrion"/>
    <property type="evidence" value="ECO:0007669"/>
    <property type="project" value="UniProtKB-SubCell"/>
</dbReference>
<dbReference type="InterPro" id="IPR006571">
    <property type="entry name" value="TLDc_dom"/>
</dbReference>
<comment type="caution">
    <text evidence="6">The sequence shown here is derived from an EMBL/GenBank/DDBJ whole genome shotgun (WGS) entry which is preliminary data.</text>
</comment>
<dbReference type="Proteomes" id="UP000708208">
    <property type="component" value="Unassembled WGS sequence"/>
</dbReference>
<evidence type="ECO:0000259" key="5">
    <source>
        <dbReference type="PROSITE" id="PS51886"/>
    </source>
</evidence>
<dbReference type="OrthoDB" id="26679at2759"/>
<dbReference type="GO" id="GO:0006979">
    <property type="term" value="P:response to oxidative stress"/>
    <property type="evidence" value="ECO:0007669"/>
    <property type="project" value="TreeGrafter"/>
</dbReference>
<feature type="domain" description="TLDc" evidence="5">
    <location>
        <begin position="116"/>
        <end position="279"/>
    </location>
</feature>
<dbReference type="Pfam" id="PF07534">
    <property type="entry name" value="TLD"/>
    <property type="match status" value="2"/>
</dbReference>
<reference evidence="6" key="1">
    <citation type="submission" date="2021-06" db="EMBL/GenBank/DDBJ databases">
        <authorList>
            <person name="Hodson N. C."/>
            <person name="Mongue J. A."/>
            <person name="Jaron S. K."/>
        </authorList>
    </citation>
    <scope>NUCLEOTIDE SEQUENCE</scope>
</reference>
<protein>
    <recommendedName>
        <fullName evidence="4">Oxidation resistance protein 1</fullName>
    </recommendedName>
</protein>
<feature type="domain" description="TLDc" evidence="5">
    <location>
        <begin position="360"/>
        <end position="526"/>
    </location>
</feature>
<evidence type="ECO:0000256" key="1">
    <source>
        <dbReference type="ARBA" id="ARBA00004173"/>
    </source>
</evidence>
<organism evidence="6 7">
    <name type="scientific">Allacma fusca</name>
    <dbReference type="NCBI Taxonomy" id="39272"/>
    <lineage>
        <taxon>Eukaryota</taxon>
        <taxon>Metazoa</taxon>
        <taxon>Ecdysozoa</taxon>
        <taxon>Arthropoda</taxon>
        <taxon>Hexapoda</taxon>
        <taxon>Collembola</taxon>
        <taxon>Symphypleona</taxon>
        <taxon>Sminthuridae</taxon>
        <taxon>Allacma</taxon>
    </lineage>
</organism>
<evidence type="ECO:0000256" key="3">
    <source>
        <dbReference type="ARBA" id="ARBA00023128"/>
    </source>
</evidence>
<accession>A0A8J2LYT4</accession>
<keyword evidence="3" id="KW-0496">Mitochondrion</keyword>
<dbReference type="AlphaFoldDB" id="A0A8J2LYT4"/>
<evidence type="ECO:0000313" key="6">
    <source>
        <dbReference type="EMBL" id="CAG7830901.1"/>
    </source>
</evidence>
<evidence type="ECO:0000313" key="7">
    <source>
        <dbReference type="Proteomes" id="UP000708208"/>
    </source>
</evidence>
<sequence>MDSEVRKKNTASLPSKRISIPLVHSSLAKPPSRTNSVSSELYTKSKAFLQDTLVNSNSSMKPQTISVDRSSKRSRFFLAFSRCFTFCSKQKVYSECHKQYGEMDESCSFELSDPSEILSVTDVNLLGQTLPPIAIGNKWRLTFSTTTDGFCLKSLYRKMNGHHMDSPALLIIQDTKNRVFGALASNALKISDHFYGSSQSFLFQISPSFQVYKWNGDNFYFIKGNDDSIVFGSGNGRFGLWLDGDLNKGRTQSCQTYGSPPLVPEEDFTIKTVECWTFERPKGICFHLGEENYWLTTYHTDPSAHMDNPEIIEHEPERKTSLTNKSKAEQEIVNQYVIQLTDELRTALQTQGSGEFRPELIIGRSEILDFDDVVNIGKNFSEECPWFLTFSTLLNGHSLETLYNKAASITGPTLLLIKTVDKKVFGALLSDPPRLSTGYYGTGQSFLFECRPTFQVYRWTGKDQYFVHGKEDELTIGAVNESGNCALRLNSTLTEGKTAECPTYGNQPLVPEFNFKVKILECWHFGLPCSST</sequence>
<dbReference type="GO" id="GO:0005634">
    <property type="term" value="C:nucleus"/>
    <property type="evidence" value="ECO:0007669"/>
    <property type="project" value="TreeGrafter"/>
</dbReference>
<dbReference type="SMART" id="SM00584">
    <property type="entry name" value="TLDc"/>
    <property type="match status" value="2"/>
</dbReference>